<reference evidence="1 2" key="1">
    <citation type="submission" date="2024-01" db="EMBL/GenBank/DDBJ databases">
        <title>Genome assemblies of Stephania.</title>
        <authorList>
            <person name="Yang L."/>
        </authorList>
    </citation>
    <scope>NUCLEOTIDE SEQUENCE [LARGE SCALE GENOMIC DNA]</scope>
    <source>
        <strain evidence="1">QJT</strain>
        <tissue evidence="1">Leaf</tissue>
    </source>
</reference>
<dbReference type="AlphaFoldDB" id="A0AAP0KHD8"/>
<protein>
    <submittedName>
        <fullName evidence="1">Uncharacterized protein</fullName>
    </submittedName>
</protein>
<dbReference type="Proteomes" id="UP001417504">
    <property type="component" value="Unassembled WGS sequence"/>
</dbReference>
<proteinExistence type="predicted"/>
<accession>A0AAP0KHD8</accession>
<sequence length="54" mass="6296">MVECFSPVALAMCLPHRWIEESFLTAWKPIENFNSLCEESINIQQSNLKYATYV</sequence>
<organism evidence="1 2">
    <name type="scientific">Stephania japonica</name>
    <dbReference type="NCBI Taxonomy" id="461633"/>
    <lineage>
        <taxon>Eukaryota</taxon>
        <taxon>Viridiplantae</taxon>
        <taxon>Streptophyta</taxon>
        <taxon>Embryophyta</taxon>
        <taxon>Tracheophyta</taxon>
        <taxon>Spermatophyta</taxon>
        <taxon>Magnoliopsida</taxon>
        <taxon>Ranunculales</taxon>
        <taxon>Menispermaceae</taxon>
        <taxon>Menispermoideae</taxon>
        <taxon>Cissampelideae</taxon>
        <taxon>Stephania</taxon>
    </lineage>
</organism>
<evidence type="ECO:0000313" key="2">
    <source>
        <dbReference type="Proteomes" id="UP001417504"/>
    </source>
</evidence>
<name>A0AAP0KHD8_9MAGN</name>
<dbReference type="EMBL" id="JBBNAE010000001">
    <property type="protein sequence ID" value="KAK9152638.1"/>
    <property type="molecule type" value="Genomic_DNA"/>
</dbReference>
<gene>
    <name evidence="1" type="ORF">Sjap_000118</name>
</gene>
<evidence type="ECO:0000313" key="1">
    <source>
        <dbReference type="EMBL" id="KAK9152638.1"/>
    </source>
</evidence>
<comment type="caution">
    <text evidence="1">The sequence shown here is derived from an EMBL/GenBank/DDBJ whole genome shotgun (WGS) entry which is preliminary data.</text>
</comment>
<keyword evidence="2" id="KW-1185">Reference proteome</keyword>